<feature type="transmembrane region" description="Helical" evidence="15">
    <location>
        <begin position="897"/>
        <end position="918"/>
    </location>
</feature>
<feature type="binding site" evidence="13">
    <location>
        <position position="448"/>
    </location>
    <ligand>
        <name>ATP</name>
        <dbReference type="ChEBI" id="CHEBI:30616"/>
    </ligand>
</feature>
<feature type="region of interest" description="Disordered" evidence="16">
    <location>
        <begin position="238"/>
        <end position="310"/>
    </location>
</feature>
<dbReference type="InterPro" id="IPR001757">
    <property type="entry name" value="P_typ_ATPase"/>
</dbReference>
<feature type="binding site" evidence="13">
    <location>
        <position position="632"/>
    </location>
    <ligand>
        <name>ATP</name>
        <dbReference type="ChEBI" id="CHEBI:30616"/>
    </ligand>
</feature>
<evidence type="ECO:0000259" key="18">
    <source>
        <dbReference type="Pfam" id="PF16212"/>
    </source>
</evidence>
<dbReference type="Gene3D" id="2.70.150.10">
    <property type="entry name" value="Calcium-transporting ATPase, cytoplasmic transduction domain A"/>
    <property type="match status" value="1"/>
</dbReference>
<dbReference type="Pfam" id="PF16212">
    <property type="entry name" value="PhoLip_ATPase_C"/>
    <property type="match status" value="1"/>
</dbReference>
<keyword evidence="9 15" id="KW-1133">Transmembrane helix</keyword>
<proteinExistence type="inferred from homology"/>
<evidence type="ECO:0000256" key="16">
    <source>
        <dbReference type="SAM" id="MobiDB-lite"/>
    </source>
</evidence>
<dbReference type="GO" id="GO:0000287">
    <property type="term" value="F:magnesium ion binding"/>
    <property type="evidence" value="ECO:0007669"/>
    <property type="project" value="UniProtKB-UniRule"/>
</dbReference>
<protein>
    <recommendedName>
        <fullName evidence="15">Phospholipid-transporting ATPase</fullName>
        <ecNumber evidence="15">7.6.2.1</ecNumber>
    </recommendedName>
</protein>
<keyword evidence="6 13" id="KW-0067">ATP-binding</keyword>
<feature type="binding site" evidence="13">
    <location>
        <position position="815"/>
    </location>
    <ligand>
        <name>ATP</name>
        <dbReference type="ChEBI" id="CHEBI:30616"/>
    </ligand>
</feature>
<dbReference type="OMA" id="XVYFIAT"/>
<dbReference type="Pfam" id="PF16209">
    <property type="entry name" value="PhoLip_ATPase_N"/>
    <property type="match status" value="1"/>
</dbReference>
<dbReference type="InterPro" id="IPR032630">
    <property type="entry name" value="P_typ_ATPase_c"/>
</dbReference>
<feature type="region of interest" description="Disordered" evidence="16">
    <location>
        <begin position="1"/>
        <end position="58"/>
    </location>
</feature>
<evidence type="ECO:0000256" key="1">
    <source>
        <dbReference type="ARBA" id="ARBA00004141"/>
    </source>
</evidence>
<feature type="binding site" evidence="13">
    <location>
        <position position="449"/>
    </location>
    <ligand>
        <name>ATP</name>
        <dbReference type="ChEBI" id="CHEBI:30616"/>
    </ligand>
</feature>
<dbReference type="InterPro" id="IPR018303">
    <property type="entry name" value="ATPase_P-typ_P_site"/>
</dbReference>
<feature type="binding site" evidence="14">
    <location>
        <position position="447"/>
    </location>
    <ligand>
        <name>Mg(2+)</name>
        <dbReference type="ChEBI" id="CHEBI:18420"/>
    </ligand>
</feature>
<dbReference type="SFLD" id="SFLDF00027">
    <property type="entry name" value="p-type_atpase"/>
    <property type="match status" value="1"/>
</dbReference>
<feature type="binding site" evidence="13">
    <location>
        <position position="840"/>
    </location>
    <ligand>
        <name>ATP</name>
        <dbReference type="ChEBI" id="CHEBI:30616"/>
    </ligand>
</feature>
<dbReference type="PRINTS" id="PR00119">
    <property type="entry name" value="CATATPASE"/>
</dbReference>
<dbReference type="GeneID" id="17284806"/>
<dbReference type="GO" id="GO:0005802">
    <property type="term" value="C:trans-Golgi network"/>
    <property type="evidence" value="ECO:0007669"/>
    <property type="project" value="TreeGrafter"/>
</dbReference>
<feature type="binding site" evidence="13">
    <location>
        <position position="603"/>
    </location>
    <ligand>
        <name>ATP</name>
        <dbReference type="ChEBI" id="CHEBI:30616"/>
    </ligand>
</feature>
<dbReference type="NCBIfam" id="TIGR01494">
    <property type="entry name" value="ATPase_P-type"/>
    <property type="match status" value="1"/>
</dbReference>
<dbReference type="NCBIfam" id="TIGR01652">
    <property type="entry name" value="ATPase-Plipid"/>
    <property type="match status" value="1"/>
</dbReference>
<keyword evidence="4 14" id="KW-0479">Metal-binding</keyword>
<dbReference type="GO" id="GO:0006897">
    <property type="term" value="P:endocytosis"/>
    <property type="evidence" value="ECO:0007669"/>
    <property type="project" value="TreeGrafter"/>
</dbReference>
<dbReference type="SUPFAM" id="SSF81653">
    <property type="entry name" value="Calcium ATPase, transduction domain A"/>
    <property type="match status" value="1"/>
</dbReference>
<evidence type="ECO:0000256" key="3">
    <source>
        <dbReference type="ARBA" id="ARBA00022692"/>
    </source>
</evidence>
<comment type="similarity">
    <text evidence="2 15">Belongs to the cation transport ATPase (P-type) (TC 3.A.3) family. Type IV subfamily.</text>
</comment>
<dbReference type="GO" id="GO:0045332">
    <property type="term" value="P:phospholipid translocation"/>
    <property type="evidence" value="ECO:0007669"/>
    <property type="project" value="TreeGrafter"/>
</dbReference>
<name>A0A0D3KUV0_EMIH1</name>
<dbReference type="InterPro" id="IPR044492">
    <property type="entry name" value="P_typ_ATPase_HD_dom"/>
</dbReference>
<feature type="transmembrane region" description="Helical" evidence="15">
    <location>
        <begin position="1014"/>
        <end position="1034"/>
    </location>
</feature>
<feature type="transmembrane region" description="Helical" evidence="15">
    <location>
        <begin position="985"/>
        <end position="1007"/>
    </location>
</feature>
<evidence type="ECO:0000256" key="2">
    <source>
        <dbReference type="ARBA" id="ARBA00008109"/>
    </source>
</evidence>
<evidence type="ECO:0000313" key="19">
    <source>
        <dbReference type="EnsemblProtists" id="EOD39535"/>
    </source>
</evidence>
<evidence type="ECO:0000256" key="4">
    <source>
        <dbReference type="ARBA" id="ARBA00022723"/>
    </source>
</evidence>
<keyword evidence="8 15" id="KW-1278">Translocase</keyword>
<dbReference type="eggNOG" id="KOG0210">
    <property type="taxonomic scope" value="Eukaryota"/>
</dbReference>
<dbReference type="Proteomes" id="UP000013827">
    <property type="component" value="Unassembled WGS sequence"/>
</dbReference>
<dbReference type="PANTHER" id="PTHR24092:SF5">
    <property type="entry name" value="PHOSPHOLIPID-TRANSPORTING ATPASE"/>
    <property type="match status" value="1"/>
</dbReference>
<dbReference type="EnsemblProtists" id="EOD39535">
    <property type="protein sequence ID" value="EOD39535"/>
    <property type="gene ID" value="EMIHUDRAFT_62674"/>
</dbReference>
<comment type="subcellular location">
    <subcellularLocation>
        <location evidence="1 15">Membrane</location>
        <topology evidence="1 15">Multi-pass membrane protein</topology>
    </subcellularLocation>
</comment>
<feature type="binding site" evidence="13">
    <location>
        <position position="839"/>
    </location>
    <ligand>
        <name>ATP</name>
        <dbReference type="ChEBI" id="CHEBI:30616"/>
    </ligand>
</feature>
<keyword evidence="10 15" id="KW-0472">Membrane</keyword>
<feature type="binding site" evidence="13">
    <location>
        <position position="719"/>
    </location>
    <ligand>
        <name>ATP</name>
        <dbReference type="ChEBI" id="CHEBI:30616"/>
    </ligand>
</feature>
<dbReference type="InterPro" id="IPR023298">
    <property type="entry name" value="ATPase_P-typ_TM_dom_sf"/>
</dbReference>
<evidence type="ECO:0000256" key="10">
    <source>
        <dbReference type="ARBA" id="ARBA00023136"/>
    </source>
</evidence>
<feature type="binding site" evidence="14">
    <location>
        <position position="840"/>
    </location>
    <ligand>
        <name>Mg(2+)</name>
        <dbReference type="ChEBI" id="CHEBI:18420"/>
    </ligand>
</feature>
<feature type="binding site" evidence="13">
    <location>
        <position position="447"/>
    </location>
    <ligand>
        <name>ATP</name>
        <dbReference type="ChEBI" id="CHEBI:30616"/>
    </ligand>
</feature>
<dbReference type="InterPro" id="IPR008250">
    <property type="entry name" value="ATPase_P-typ_transduc_dom_A_sf"/>
</dbReference>
<dbReference type="GO" id="GO:0005524">
    <property type="term" value="F:ATP binding"/>
    <property type="evidence" value="ECO:0007669"/>
    <property type="project" value="UniProtKB-UniRule"/>
</dbReference>
<dbReference type="InterPro" id="IPR006539">
    <property type="entry name" value="P-type_ATPase_IV"/>
</dbReference>
<dbReference type="SUPFAM" id="SSF56784">
    <property type="entry name" value="HAD-like"/>
    <property type="match status" value="2"/>
</dbReference>
<dbReference type="GO" id="GO:0016887">
    <property type="term" value="F:ATP hydrolysis activity"/>
    <property type="evidence" value="ECO:0007669"/>
    <property type="project" value="InterPro"/>
</dbReference>
<dbReference type="GO" id="GO:0005768">
    <property type="term" value="C:endosome"/>
    <property type="evidence" value="ECO:0007669"/>
    <property type="project" value="TreeGrafter"/>
</dbReference>
<feature type="binding site" evidence="13">
    <location>
        <position position="579"/>
    </location>
    <ligand>
        <name>ATP</name>
        <dbReference type="ChEBI" id="CHEBI:30616"/>
    </ligand>
</feature>
<keyword evidence="7 14" id="KW-0460">Magnesium</keyword>
<dbReference type="InterPro" id="IPR032631">
    <property type="entry name" value="P-type_ATPase_N"/>
</dbReference>
<reference evidence="19" key="2">
    <citation type="submission" date="2024-10" db="UniProtKB">
        <authorList>
            <consortium name="EnsemblProtists"/>
        </authorList>
    </citation>
    <scope>IDENTIFICATION</scope>
</reference>
<dbReference type="Gene3D" id="3.40.1110.10">
    <property type="entry name" value="Calcium-transporting ATPase, cytoplasmic domain N"/>
    <property type="match status" value="1"/>
</dbReference>
<keyword evidence="3 15" id="KW-0812">Transmembrane</keyword>
<evidence type="ECO:0000259" key="17">
    <source>
        <dbReference type="Pfam" id="PF16209"/>
    </source>
</evidence>
<sequence length="1116" mass="122156">MDEFSSPYIQFEGGAKPRPAGLSSGGTAPRVSASAQPPPPPSATHARGSRESLADGGARRRGAFARACRWCCGKREPEARHIRLNATRPTPRRYARNLVVNTKYSFFSFVPKVLYEQFSQFFNLYFLVVALSQLFPPLQIGLLFTYIAPLAFVLAVTMCKEGFDDYKRYRTDREINTELYTRLTPGGGDVTVAAQDISVGHVLRVRANQRVPADLLLLRTKESSGILFLRTDQLDGEEEAGSCASRGTSQRRESRQALAEASGGVYAPEPTADIYAFEGDPRPGPKRTSGQAHLAPAPPGDLTLSDSEGDATEPLSLDNTLWAGTVLASGEALALVLYTGTDTRGAMNSAPPRSKAGSALAKEWWWWCEARPILLRDERHPQALLDFCRFLLLFSSIIPISLRVALDMAELSHRRRGPSLTTESSRRQVRSSTLPEELGGIDFLLTDKTGTLTRNEMLFRKLHLGFAFLSPQARGGPRTTDTQQRFGRTSGAPRAHLGRTSGAQARARPGLPLASPHRPFPPQTLGEAQAAGASPDELSLVVFAARCGLVLHERTPTRIVVHEPSGRLRGFELLGEMPFSSELKRMGVLLRDESTGAIQFLAKGAESVMAERVASSDWMEEEVGNLAREGLRTLVVAARGLSAPPLAAEETTAVRGRLARAGRAEATRAAWEMLQEDMRLLCVTAVEDRLQASLGTPRLIAATSAAPRDGPRVRTWMLTGDKLETAWVIAQNASLVTRRQRMYQVAVRSSGDEKERRREARQALQGYPQGKFNAPCLVLDGAALSLCVSHHQQLFMEVACAAPAVICCRCTPTQKAEIVQLIRMTQPKACTAAIGDGGNDVGMIQAAHVGIGIQGREGRQAALAADFSLQQFSHLGRLVLWHGRNCYMRSATLSQFVIHRGLIISVIQAVFSSLFYFAPVALYNGVLVAGYATIFTYGPLFSLVLDEDVSEPNALKFPELYRELQKRRHLPSEALLLDLGASRTFLVWTWKAVYQGCVIMLGGIVLFEQRFVHVVGITFTALILTELLMVAVEVKRWHPLMLLAQLLTLLVYLACIVALSSPDFAGGTMAIFDLRFMLSVPFAFRVTILTAASTLPIWCGKACSHYCSPRVVSKLS</sequence>
<evidence type="ECO:0000256" key="6">
    <source>
        <dbReference type="ARBA" id="ARBA00022840"/>
    </source>
</evidence>
<evidence type="ECO:0000256" key="11">
    <source>
        <dbReference type="ARBA" id="ARBA00034036"/>
    </source>
</evidence>
<organism evidence="19 20">
    <name type="scientific">Emiliania huxleyi (strain CCMP1516)</name>
    <dbReference type="NCBI Taxonomy" id="280463"/>
    <lineage>
        <taxon>Eukaryota</taxon>
        <taxon>Haptista</taxon>
        <taxon>Haptophyta</taxon>
        <taxon>Prymnesiophyceae</taxon>
        <taxon>Isochrysidales</taxon>
        <taxon>Noelaerhabdaceae</taxon>
        <taxon>Emiliania</taxon>
    </lineage>
</organism>
<comment type="catalytic activity">
    <reaction evidence="11 15">
        <text>ATP + H2O + phospholipidSide 1 = ADP + phosphate + phospholipidSide 2.</text>
        <dbReference type="EC" id="7.6.2.1"/>
    </reaction>
</comment>
<feature type="binding site" evidence="13">
    <location>
        <position position="721"/>
    </location>
    <ligand>
        <name>ATP</name>
        <dbReference type="ChEBI" id="CHEBI:30616"/>
    </ligand>
</feature>
<dbReference type="STRING" id="2903.R1FKJ3"/>
<dbReference type="SFLD" id="SFLDS00003">
    <property type="entry name" value="Haloacid_Dehalogenase"/>
    <property type="match status" value="1"/>
</dbReference>
<feature type="binding site" evidence="13">
    <location>
        <position position="720"/>
    </location>
    <ligand>
        <name>ATP</name>
        <dbReference type="ChEBI" id="CHEBI:30616"/>
    </ligand>
</feature>
<dbReference type="InterPro" id="IPR023214">
    <property type="entry name" value="HAD_sf"/>
</dbReference>
<dbReference type="Gene3D" id="3.40.50.1000">
    <property type="entry name" value="HAD superfamily/HAD-like"/>
    <property type="match status" value="1"/>
</dbReference>
<feature type="transmembrane region" description="Helical" evidence="15">
    <location>
        <begin position="925"/>
        <end position="945"/>
    </location>
</feature>
<dbReference type="InterPro" id="IPR023299">
    <property type="entry name" value="ATPase_P-typ_cyto_dom_N"/>
</dbReference>
<feature type="binding site" evidence="14">
    <location>
        <position position="449"/>
    </location>
    <ligand>
        <name>Mg(2+)</name>
        <dbReference type="ChEBI" id="CHEBI:18420"/>
    </ligand>
</feature>
<evidence type="ECO:0000256" key="13">
    <source>
        <dbReference type="PIRSR" id="PIRSR606539-2"/>
    </source>
</evidence>
<accession>A0A0D3KUV0</accession>
<evidence type="ECO:0000256" key="7">
    <source>
        <dbReference type="ARBA" id="ARBA00022842"/>
    </source>
</evidence>
<dbReference type="GO" id="GO:0006890">
    <property type="term" value="P:retrograde vesicle-mediated transport, Golgi to endoplasmic reticulum"/>
    <property type="evidence" value="ECO:0007669"/>
    <property type="project" value="TreeGrafter"/>
</dbReference>
<dbReference type="EC" id="7.6.2.1" evidence="15"/>
<dbReference type="GO" id="GO:0005886">
    <property type="term" value="C:plasma membrane"/>
    <property type="evidence" value="ECO:0007669"/>
    <property type="project" value="TreeGrafter"/>
</dbReference>
<dbReference type="GO" id="GO:0140326">
    <property type="term" value="F:ATPase-coupled intramembrane lipid transporter activity"/>
    <property type="evidence" value="ECO:0007669"/>
    <property type="project" value="UniProtKB-EC"/>
</dbReference>
<feature type="transmembrane region" description="Helical" evidence="15">
    <location>
        <begin position="1040"/>
        <end position="1060"/>
    </location>
</feature>
<keyword evidence="20" id="KW-1185">Reference proteome</keyword>
<feature type="binding site" evidence="13">
    <location>
        <position position="809"/>
    </location>
    <ligand>
        <name>ATP</name>
        <dbReference type="ChEBI" id="CHEBI:30616"/>
    </ligand>
</feature>
<feature type="binding site" evidence="13">
    <location>
        <position position="537"/>
    </location>
    <ligand>
        <name>ATP</name>
        <dbReference type="ChEBI" id="CHEBI:30616"/>
    </ligand>
</feature>
<dbReference type="RefSeq" id="XP_005791964.1">
    <property type="nucleotide sequence ID" value="XM_005791907.1"/>
</dbReference>
<feature type="active site" description="4-aspartylphosphate intermediate" evidence="12">
    <location>
        <position position="447"/>
    </location>
</feature>
<dbReference type="SUPFAM" id="SSF81665">
    <property type="entry name" value="Calcium ATPase, transmembrane domain M"/>
    <property type="match status" value="1"/>
</dbReference>
<keyword evidence="5 13" id="KW-0547">Nucleotide-binding</keyword>
<feature type="domain" description="P-type ATPase C-terminal" evidence="18">
    <location>
        <begin position="862"/>
        <end position="1109"/>
    </location>
</feature>
<dbReference type="PANTHER" id="PTHR24092">
    <property type="entry name" value="PROBABLE PHOSPHOLIPID-TRANSPORTING ATPASE"/>
    <property type="match status" value="1"/>
</dbReference>
<feature type="domain" description="P-type ATPase N-terminal" evidence="17">
    <location>
        <begin position="90"/>
        <end position="146"/>
    </location>
</feature>
<feature type="region of interest" description="Disordered" evidence="16">
    <location>
        <begin position="473"/>
        <end position="531"/>
    </location>
</feature>
<evidence type="ECO:0000256" key="14">
    <source>
        <dbReference type="PIRSR" id="PIRSR606539-3"/>
    </source>
</evidence>
<evidence type="ECO:0000256" key="9">
    <source>
        <dbReference type="ARBA" id="ARBA00022989"/>
    </source>
</evidence>
<feature type="binding site" evidence="14">
    <location>
        <position position="836"/>
    </location>
    <ligand>
        <name>Mg(2+)</name>
        <dbReference type="ChEBI" id="CHEBI:18420"/>
    </ligand>
</feature>
<dbReference type="HOGENOM" id="CLU_000846_3_1_1"/>
<dbReference type="SFLD" id="SFLDG00002">
    <property type="entry name" value="C1.7:_P-type_atpase_like"/>
    <property type="match status" value="1"/>
</dbReference>
<dbReference type="PROSITE" id="PS00154">
    <property type="entry name" value="ATPASE_E1_E2"/>
    <property type="match status" value="1"/>
</dbReference>
<dbReference type="PaxDb" id="2903-EOD39535"/>
<reference evidence="20" key="1">
    <citation type="journal article" date="2013" name="Nature">
        <title>Pan genome of the phytoplankton Emiliania underpins its global distribution.</title>
        <authorList>
            <person name="Read B.A."/>
            <person name="Kegel J."/>
            <person name="Klute M.J."/>
            <person name="Kuo A."/>
            <person name="Lefebvre S.C."/>
            <person name="Maumus F."/>
            <person name="Mayer C."/>
            <person name="Miller J."/>
            <person name="Monier A."/>
            <person name="Salamov A."/>
            <person name="Young J."/>
            <person name="Aguilar M."/>
            <person name="Claverie J.M."/>
            <person name="Frickenhaus S."/>
            <person name="Gonzalez K."/>
            <person name="Herman E.K."/>
            <person name="Lin Y.C."/>
            <person name="Napier J."/>
            <person name="Ogata H."/>
            <person name="Sarno A.F."/>
            <person name="Shmutz J."/>
            <person name="Schroeder D."/>
            <person name="de Vargas C."/>
            <person name="Verret F."/>
            <person name="von Dassow P."/>
            <person name="Valentin K."/>
            <person name="Van de Peer Y."/>
            <person name="Wheeler G."/>
            <person name="Dacks J.B."/>
            <person name="Delwiche C.F."/>
            <person name="Dyhrman S.T."/>
            <person name="Glockner G."/>
            <person name="John U."/>
            <person name="Richards T."/>
            <person name="Worden A.Z."/>
            <person name="Zhang X."/>
            <person name="Grigoriev I.V."/>
            <person name="Allen A.E."/>
            <person name="Bidle K."/>
            <person name="Borodovsky M."/>
            <person name="Bowler C."/>
            <person name="Brownlee C."/>
            <person name="Cock J.M."/>
            <person name="Elias M."/>
            <person name="Gladyshev V.N."/>
            <person name="Groth M."/>
            <person name="Guda C."/>
            <person name="Hadaegh A."/>
            <person name="Iglesias-Rodriguez M.D."/>
            <person name="Jenkins J."/>
            <person name="Jones B.M."/>
            <person name="Lawson T."/>
            <person name="Leese F."/>
            <person name="Lindquist E."/>
            <person name="Lobanov A."/>
            <person name="Lomsadze A."/>
            <person name="Malik S.B."/>
            <person name="Marsh M.E."/>
            <person name="Mackinder L."/>
            <person name="Mock T."/>
            <person name="Mueller-Roeber B."/>
            <person name="Pagarete A."/>
            <person name="Parker M."/>
            <person name="Probert I."/>
            <person name="Quesneville H."/>
            <person name="Raines C."/>
            <person name="Rensing S.A."/>
            <person name="Riano-Pachon D.M."/>
            <person name="Richier S."/>
            <person name="Rokitta S."/>
            <person name="Shiraiwa Y."/>
            <person name="Soanes D.M."/>
            <person name="van der Giezen M."/>
            <person name="Wahlund T.M."/>
            <person name="Williams B."/>
            <person name="Wilson W."/>
            <person name="Wolfe G."/>
            <person name="Wurch L.L."/>
        </authorList>
    </citation>
    <scope>NUCLEOTIDE SEQUENCE</scope>
</reference>
<feature type="transmembrane region" description="Helical" evidence="15">
    <location>
        <begin position="1072"/>
        <end position="1098"/>
    </location>
</feature>
<evidence type="ECO:0000313" key="20">
    <source>
        <dbReference type="Proteomes" id="UP000013827"/>
    </source>
</evidence>
<dbReference type="InterPro" id="IPR036412">
    <property type="entry name" value="HAD-like_sf"/>
</dbReference>
<comment type="cofactor">
    <cofactor evidence="14">
        <name>Mg(2+)</name>
        <dbReference type="ChEBI" id="CHEBI:18420"/>
    </cofactor>
</comment>
<dbReference type="AlphaFoldDB" id="A0A0D3KUV0"/>
<evidence type="ECO:0000256" key="8">
    <source>
        <dbReference type="ARBA" id="ARBA00022967"/>
    </source>
</evidence>
<evidence type="ECO:0000256" key="15">
    <source>
        <dbReference type="RuleBase" id="RU362033"/>
    </source>
</evidence>
<dbReference type="KEGG" id="ehx:EMIHUDRAFT_62674"/>
<evidence type="ECO:0000256" key="12">
    <source>
        <dbReference type="PIRSR" id="PIRSR606539-1"/>
    </source>
</evidence>
<evidence type="ECO:0000256" key="5">
    <source>
        <dbReference type="ARBA" id="ARBA00022741"/>
    </source>
</evidence>